<evidence type="ECO:0000313" key="3">
    <source>
        <dbReference type="Proteomes" id="UP000195402"/>
    </source>
</evidence>
<dbReference type="OMA" id="INGLICC"/>
<sequence length="327" mass="38618">MDKLLPAEITLEIFSRLSVESVLECRLVCKTWLTLLRDPSFGHMHLRRQLLQLDDHKYYSHSNAAAVKVSFIFLIRYEEENYNELYYSEYDENDEESYKTPKIPYEEKNDNQLYYREYGEHDEESYKTLKTVNHPPFSMHHSVVGSCNGLICFCVRYTYEIKDPVYICNPITREYVNLPRLIYNDNEYNVIRMMCGFGYHPSIGGYKVVRIYYCRDQLFGRVQVYTLGSRGNGSNDRTGPPGMWRNKGEISYLLRSSYRCVLANGDLHWLDMEGKIVAFDLEGEDFHLLPSPLYFLPDVHDDYELHVFEGWLCVVHCKRDENIDMVI</sequence>
<dbReference type="AlphaFoldDB" id="A0A200QNC2"/>
<dbReference type="NCBIfam" id="TIGR01640">
    <property type="entry name" value="F_box_assoc_1"/>
    <property type="match status" value="1"/>
</dbReference>
<dbReference type="SUPFAM" id="SSF81383">
    <property type="entry name" value="F-box domain"/>
    <property type="match status" value="1"/>
</dbReference>
<dbReference type="SMART" id="SM00256">
    <property type="entry name" value="FBOX"/>
    <property type="match status" value="1"/>
</dbReference>
<dbReference type="PROSITE" id="PS50181">
    <property type="entry name" value="FBOX"/>
    <property type="match status" value="1"/>
</dbReference>
<dbReference type="OrthoDB" id="610337at2759"/>
<dbReference type="InterPro" id="IPR050796">
    <property type="entry name" value="SCF_F-box_component"/>
</dbReference>
<dbReference type="InterPro" id="IPR001810">
    <property type="entry name" value="F-box_dom"/>
</dbReference>
<reference evidence="2 3" key="1">
    <citation type="journal article" date="2017" name="Mol. Plant">
        <title>The Genome of Medicinal Plant Macleaya cordata Provides New Insights into Benzylisoquinoline Alkaloids Metabolism.</title>
        <authorList>
            <person name="Liu X."/>
            <person name="Liu Y."/>
            <person name="Huang P."/>
            <person name="Ma Y."/>
            <person name="Qing Z."/>
            <person name="Tang Q."/>
            <person name="Cao H."/>
            <person name="Cheng P."/>
            <person name="Zheng Y."/>
            <person name="Yuan Z."/>
            <person name="Zhou Y."/>
            <person name="Liu J."/>
            <person name="Tang Z."/>
            <person name="Zhuo Y."/>
            <person name="Zhang Y."/>
            <person name="Yu L."/>
            <person name="Huang J."/>
            <person name="Yang P."/>
            <person name="Peng Q."/>
            <person name="Zhang J."/>
            <person name="Jiang W."/>
            <person name="Zhang Z."/>
            <person name="Lin K."/>
            <person name="Ro D.K."/>
            <person name="Chen X."/>
            <person name="Xiong X."/>
            <person name="Shang Y."/>
            <person name="Huang S."/>
            <person name="Zeng J."/>
        </authorList>
    </citation>
    <scope>NUCLEOTIDE SEQUENCE [LARGE SCALE GENOMIC DNA]</scope>
    <source>
        <strain evidence="3">cv. BLH2017</strain>
        <tissue evidence="2">Root</tissue>
    </source>
</reference>
<accession>A0A200QNC2</accession>
<organism evidence="2 3">
    <name type="scientific">Macleaya cordata</name>
    <name type="common">Five-seeded plume-poppy</name>
    <name type="synonym">Bocconia cordata</name>
    <dbReference type="NCBI Taxonomy" id="56857"/>
    <lineage>
        <taxon>Eukaryota</taxon>
        <taxon>Viridiplantae</taxon>
        <taxon>Streptophyta</taxon>
        <taxon>Embryophyta</taxon>
        <taxon>Tracheophyta</taxon>
        <taxon>Spermatophyta</taxon>
        <taxon>Magnoliopsida</taxon>
        <taxon>Ranunculales</taxon>
        <taxon>Papaveraceae</taxon>
        <taxon>Papaveroideae</taxon>
        <taxon>Macleaya</taxon>
    </lineage>
</organism>
<dbReference type="Pfam" id="PF08268">
    <property type="entry name" value="FBA_3"/>
    <property type="match status" value="1"/>
</dbReference>
<gene>
    <name evidence="2" type="ORF">BVC80_8761g27</name>
</gene>
<dbReference type="Pfam" id="PF12937">
    <property type="entry name" value="F-box-like"/>
    <property type="match status" value="1"/>
</dbReference>
<dbReference type="PANTHER" id="PTHR31672">
    <property type="entry name" value="BNACNNG10540D PROTEIN"/>
    <property type="match status" value="1"/>
</dbReference>
<dbReference type="STRING" id="56857.A0A200QNC2"/>
<dbReference type="Proteomes" id="UP000195402">
    <property type="component" value="Unassembled WGS sequence"/>
</dbReference>
<dbReference type="InterPro" id="IPR017451">
    <property type="entry name" value="F-box-assoc_interact_dom"/>
</dbReference>
<dbReference type="PANTHER" id="PTHR31672:SF13">
    <property type="entry name" value="F-BOX PROTEIN CPR30-LIKE"/>
    <property type="match status" value="1"/>
</dbReference>
<name>A0A200QNC2_MACCD</name>
<comment type="caution">
    <text evidence="2">The sequence shown here is derived from an EMBL/GenBank/DDBJ whole genome shotgun (WGS) entry which is preliminary data.</text>
</comment>
<dbReference type="InParanoid" id="A0A200QNC2"/>
<feature type="domain" description="F-box" evidence="1">
    <location>
        <begin position="1"/>
        <end position="49"/>
    </location>
</feature>
<proteinExistence type="predicted"/>
<dbReference type="EMBL" id="MVGT01001458">
    <property type="protein sequence ID" value="OVA11937.1"/>
    <property type="molecule type" value="Genomic_DNA"/>
</dbReference>
<protein>
    <submittedName>
        <fullName evidence="2">F-box domain</fullName>
    </submittedName>
</protein>
<dbReference type="InterPro" id="IPR013187">
    <property type="entry name" value="F-box-assoc_dom_typ3"/>
</dbReference>
<dbReference type="Gene3D" id="1.20.1280.50">
    <property type="match status" value="1"/>
</dbReference>
<evidence type="ECO:0000313" key="2">
    <source>
        <dbReference type="EMBL" id="OVA11937.1"/>
    </source>
</evidence>
<dbReference type="InterPro" id="IPR036047">
    <property type="entry name" value="F-box-like_dom_sf"/>
</dbReference>
<evidence type="ECO:0000259" key="1">
    <source>
        <dbReference type="PROSITE" id="PS50181"/>
    </source>
</evidence>
<keyword evidence="3" id="KW-1185">Reference proteome</keyword>